<dbReference type="AlphaFoldDB" id="A0AAW3JR80"/>
<dbReference type="EMBL" id="LLKB01000005">
    <property type="protein sequence ID" value="KQC85246.1"/>
    <property type="molecule type" value="Genomic_DNA"/>
</dbReference>
<sequence length="227" mass="26648">MEAQSTWTENIVIRSLIYLMTTYQDYFKRTKQNLYASRKIKMPKPELYVIYTGERKDHPEYISLSDAFFGGHTGFIDAKVKVLYGTDEDDIISQYVTFTKVYNEQMKQYGRTRETIMETIRICKDKNVLREYLQSREKEVVSIMLAMYDEKEILREYIEYEKYHAAKEAAEEAAKKAAQEATKKATKENAVKMIKAGKLSIEDIPQFFTSLTPEDIKEIENELMQTL</sequence>
<evidence type="ECO:0000313" key="1">
    <source>
        <dbReference type="EMBL" id="KQC85246.1"/>
    </source>
</evidence>
<proteinExistence type="predicted"/>
<accession>A0AAW3JR80</accession>
<evidence type="ECO:0000313" key="2">
    <source>
        <dbReference type="Proteomes" id="UP000050833"/>
    </source>
</evidence>
<dbReference type="Proteomes" id="UP000050833">
    <property type="component" value="Unassembled WGS sequence"/>
</dbReference>
<name>A0AAW3JR80_9FIRM</name>
<reference evidence="1 2" key="1">
    <citation type="submission" date="2015-10" db="EMBL/GenBank/DDBJ databases">
        <title>Butyribacter intestini gen. nov., sp. nov., a butyric acid-producing bacterium of the family Lachnospiraceae isolated from the human faeces.</title>
        <authorList>
            <person name="Zou Y."/>
            <person name="Xue W."/>
            <person name="Luo G."/>
            <person name="Lv M."/>
        </authorList>
    </citation>
    <scope>NUCLEOTIDE SEQUENCE [LARGE SCALE GENOMIC DNA]</scope>
    <source>
        <strain evidence="1 2">TF01-11</strain>
    </source>
</reference>
<organism evidence="1 2">
    <name type="scientific">Butyribacter intestini</name>
    <dbReference type="NCBI Taxonomy" id="1703332"/>
    <lineage>
        <taxon>Bacteria</taxon>
        <taxon>Bacillati</taxon>
        <taxon>Bacillota</taxon>
        <taxon>Clostridia</taxon>
        <taxon>Lachnospirales</taxon>
        <taxon>Lachnospiraceae</taxon>
        <taxon>Butyribacter</taxon>
    </lineage>
</organism>
<comment type="caution">
    <text evidence="1">The sequence shown here is derived from an EMBL/GenBank/DDBJ whole genome shotgun (WGS) entry which is preliminary data.</text>
</comment>
<evidence type="ECO:0008006" key="3">
    <source>
        <dbReference type="Google" id="ProtNLM"/>
    </source>
</evidence>
<keyword evidence="2" id="KW-1185">Reference proteome</keyword>
<gene>
    <name evidence="1" type="ORF">APZ18_11180</name>
</gene>
<protein>
    <recommendedName>
        <fullName evidence="3">Transposase, YhgA-like</fullName>
    </recommendedName>
</protein>